<evidence type="ECO:0000313" key="4">
    <source>
        <dbReference type="Proteomes" id="UP000001514"/>
    </source>
</evidence>
<dbReference type="eggNOG" id="ENOG502QV69">
    <property type="taxonomic scope" value="Eukaryota"/>
</dbReference>
<dbReference type="Gramene" id="EFJ15008">
    <property type="protein sequence ID" value="EFJ15008"/>
    <property type="gene ID" value="SELMODRAFT_12951"/>
</dbReference>
<organism evidence="4">
    <name type="scientific">Selaginella moellendorffii</name>
    <name type="common">Spikemoss</name>
    <dbReference type="NCBI Taxonomy" id="88036"/>
    <lineage>
        <taxon>Eukaryota</taxon>
        <taxon>Viridiplantae</taxon>
        <taxon>Streptophyta</taxon>
        <taxon>Embryophyta</taxon>
        <taxon>Tracheophyta</taxon>
        <taxon>Lycopodiopsida</taxon>
        <taxon>Selaginellales</taxon>
        <taxon>Selaginellaceae</taxon>
        <taxon>Selaginella</taxon>
    </lineage>
</organism>
<dbReference type="Pfam" id="PF00646">
    <property type="entry name" value="F-box"/>
    <property type="match status" value="1"/>
</dbReference>
<dbReference type="InterPro" id="IPR050796">
    <property type="entry name" value="SCF_F-box_component"/>
</dbReference>
<dbReference type="SUPFAM" id="SSF117281">
    <property type="entry name" value="Kelch motif"/>
    <property type="match status" value="1"/>
</dbReference>
<dbReference type="InterPro" id="IPR005174">
    <property type="entry name" value="KIB1-4_b-propeller"/>
</dbReference>
<dbReference type="PANTHER" id="PTHR31672">
    <property type="entry name" value="BNACNNG10540D PROTEIN"/>
    <property type="match status" value="1"/>
</dbReference>
<dbReference type="STRING" id="88036.D8SKM6"/>
<evidence type="ECO:0000313" key="3">
    <source>
        <dbReference type="EMBL" id="EFJ15008.1"/>
    </source>
</evidence>
<dbReference type="GO" id="GO:0004842">
    <property type="term" value="F:ubiquitin-protein transferase activity"/>
    <property type="evidence" value="ECO:0000318"/>
    <property type="project" value="GO_Central"/>
</dbReference>
<keyword evidence="1" id="KW-0677">Repeat</keyword>
<proteinExistence type="predicted"/>
<dbReference type="HOGENOM" id="CLU_038778_2_1_1"/>
<dbReference type="GO" id="GO:0031146">
    <property type="term" value="P:SCF-dependent proteasomal ubiquitin-dependent protein catabolic process"/>
    <property type="evidence" value="ECO:0000318"/>
    <property type="project" value="GO_Central"/>
</dbReference>
<sequence>PSYGATGFQDPSSPMDPKLWSKLPEDCVDRILARLPLPSMFRLRSVCKRWNSFVHSEAFFSLQSEISASRSSFLLCTQGRVSCVYNFSLDGWHFVPVPRIILPIDIPPVTVVSASGGLLCYANQVAECSTLFVCNPFTKVLREMPPMRRVRLIHKLSIVTDPSSKLYQIMVSGEDGGDVGQMLCPHVYKLYTEVYDSRSGSWEMAACPLPEAKFGSDPGVWLDSGSFYSITELPYGVVSFDSKTRTWSEVKAEMPSGLASPSLVAYKKSRLLMIGRVKGRSSATAKPELKPATAMAAMVEEGLKVWELSHGAGLGTWTEVNRAPVEMCREFLDALKPRTPLVCSGVGDLVCVTSHLSPKALVFDVSRGSWRWLPRDPLFPKKRNFHLLGFCFEPRL</sequence>
<dbReference type="SMART" id="SM00256">
    <property type="entry name" value="FBOX"/>
    <property type="match status" value="1"/>
</dbReference>
<dbReference type="Proteomes" id="UP000001514">
    <property type="component" value="Unassembled WGS sequence"/>
</dbReference>
<dbReference type="OMA" id="RSVCTKW"/>
<feature type="domain" description="F-box" evidence="2">
    <location>
        <begin position="17"/>
        <end position="63"/>
    </location>
</feature>
<dbReference type="PANTHER" id="PTHR31672:SF2">
    <property type="entry name" value="F-BOX DOMAIN-CONTAINING PROTEIN"/>
    <property type="match status" value="1"/>
</dbReference>
<dbReference type="InterPro" id="IPR001810">
    <property type="entry name" value="F-box_dom"/>
</dbReference>
<dbReference type="SUPFAM" id="SSF81383">
    <property type="entry name" value="F-box domain"/>
    <property type="match status" value="1"/>
</dbReference>
<protein>
    <recommendedName>
        <fullName evidence="2">F-box domain-containing protein</fullName>
    </recommendedName>
</protein>
<dbReference type="InterPro" id="IPR036047">
    <property type="entry name" value="F-box-like_dom_sf"/>
</dbReference>
<gene>
    <name evidence="3" type="ORF">SELMODRAFT_12951</name>
</gene>
<dbReference type="EMBL" id="GL377625">
    <property type="protein sequence ID" value="EFJ15008.1"/>
    <property type="molecule type" value="Genomic_DNA"/>
</dbReference>
<dbReference type="Pfam" id="PF03478">
    <property type="entry name" value="Beta-prop_KIB1-4"/>
    <property type="match status" value="1"/>
</dbReference>
<dbReference type="KEGG" id="smo:SELMODRAFT_12951"/>
<evidence type="ECO:0000259" key="2">
    <source>
        <dbReference type="PROSITE" id="PS50181"/>
    </source>
</evidence>
<feature type="non-terminal residue" evidence="3">
    <location>
        <position position="396"/>
    </location>
</feature>
<name>D8SKM6_SELML</name>
<dbReference type="PROSITE" id="PS50181">
    <property type="entry name" value="FBOX"/>
    <property type="match status" value="1"/>
</dbReference>
<reference evidence="3 4" key="1">
    <citation type="journal article" date="2011" name="Science">
        <title>The Selaginella genome identifies genetic changes associated with the evolution of vascular plants.</title>
        <authorList>
            <person name="Banks J.A."/>
            <person name="Nishiyama T."/>
            <person name="Hasebe M."/>
            <person name="Bowman J.L."/>
            <person name="Gribskov M."/>
            <person name="dePamphilis C."/>
            <person name="Albert V.A."/>
            <person name="Aono N."/>
            <person name="Aoyama T."/>
            <person name="Ambrose B.A."/>
            <person name="Ashton N.W."/>
            <person name="Axtell M.J."/>
            <person name="Barker E."/>
            <person name="Barker M.S."/>
            <person name="Bennetzen J.L."/>
            <person name="Bonawitz N.D."/>
            <person name="Chapple C."/>
            <person name="Cheng C."/>
            <person name="Correa L.G."/>
            <person name="Dacre M."/>
            <person name="DeBarry J."/>
            <person name="Dreyer I."/>
            <person name="Elias M."/>
            <person name="Engstrom E.M."/>
            <person name="Estelle M."/>
            <person name="Feng L."/>
            <person name="Finet C."/>
            <person name="Floyd S.K."/>
            <person name="Frommer W.B."/>
            <person name="Fujita T."/>
            <person name="Gramzow L."/>
            <person name="Gutensohn M."/>
            <person name="Harholt J."/>
            <person name="Hattori M."/>
            <person name="Heyl A."/>
            <person name="Hirai T."/>
            <person name="Hiwatashi Y."/>
            <person name="Ishikawa M."/>
            <person name="Iwata M."/>
            <person name="Karol K.G."/>
            <person name="Koehler B."/>
            <person name="Kolukisaoglu U."/>
            <person name="Kubo M."/>
            <person name="Kurata T."/>
            <person name="Lalonde S."/>
            <person name="Li K."/>
            <person name="Li Y."/>
            <person name="Litt A."/>
            <person name="Lyons E."/>
            <person name="Manning G."/>
            <person name="Maruyama T."/>
            <person name="Michael T.P."/>
            <person name="Mikami K."/>
            <person name="Miyazaki S."/>
            <person name="Morinaga S."/>
            <person name="Murata T."/>
            <person name="Mueller-Roeber B."/>
            <person name="Nelson D.R."/>
            <person name="Obara M."/>
            <person name="Oguri Y."/>
            <person name="Olmstead R.G."/>
            <person name="Onodera N."/>
            <person name="Petersen B.L."/>
            <person name="Pils B."/>
            <person name="Prigge M."/>
            <person name="Rensing S.A."/>
            <person name="Riano-Pachon D.M."/>
            <person name="Roberts A.W."/>
            <person name="Sato Y."/>
            <person name="Scheller H.V."/>
            <person name="Schulz B."/>
            <person name="Schulz C."/>
            <person name="Shakirov E.V."/>
            <person name="Shibagaki N."/>
            <person name="Shinohara N."/>
            <person name="Shippen D.E."/>
            <person name="Soerensen I."/>
            <person name="Sotooka R."/>
            <person name="Sugimoto N."/>
            <person name="Sugita M."/>
            <person name="Sumikawa N."/>
            <person name="Tanurdzic M."/>
            <person name="Theissen G."/>
            <person name="Ulvskov P."/>
            <person name="Wakazuki S."/>
            <person name="Weng J.K."/>
            <person name="Willats W.W."/>
            <person name="Wipf D."/>
            <person name="Wolf P.G."/>
            <person name="Yang L."/>
            <person name="Zimmer A.D."/>
            <person name="Zhu Q."/>
            <person name="Mitros T."/>
            <person name="Hellsten U."/>
            <person name="Loque D."/>
            <person name="Otillar R."/>
            <person name="Salamov A."/>
            <person name="Schmutz J."/>
            <person name="Shapiro H."/>
            <person name="Lindquist E."/>
            <person name="Lucas S."/>
            <person name="Rokhsar D."/>
            <person name="Grigoriev I.V."/>
        </authorList>
    </citation>
    <scope>NUCLEOTIDE SEQUENCE [LARGE SCALE GENOMIC DNA]</scope>
</reference>
<dbReference type="InParanoid" id="D8SKM6"/>
<dbReference type="AlphaFoldDB" id="D8SKM6"/>
<keyword evidence="4" id="KW-1185">Reference proteome</keyword>
<feature type="non-terminal residue" evidence="3">
    <location>
        <position position="1"/>
    </location>
</feature>
<dbReference type="CDD" id="cd22157">
    <property type="entry name" value="F-box_AtFBW1-like"/>
    <property type="match status" value="1"/>
</dbReference>
<dbReference type="Gene3D" id="2.120.10.80">
    <property type="entry name" value="Kelch-type beta propeller"/>
    <property type="match status" value="1"/>
</dbReference>
<dbReference type="InterPro" id="IPR015915">
    <property type="entry name" value="Kelch-typ_b-propeller"/>
</dbReference>
<dbReference type="FunFam" id="1.20.1280.50:FF:000008">
    <property type="entry name" value="F-box only protein 6"/>
    <property type="match status" value="1"/>
</dbReference>
<dbReference type="Gene3D" id="1.20.1280.50">
    <property type="match status" value="1"/>
</dbReference>
<accession>D8SKM6</accession>
<evidence type="ECO:0000256" key="1">
    <source>
        <dbReference type="ARBA" id="ARBA00022737"/>
    </source>
</evidence>